<dbReference type="GO" id="GO:0046872">
    <property type="term" value="F:metal ion binding"/>
    <property type="evidence" value="ECO:0007669"/>
    <property type="project" value="UniProtKB-KW"/>
</dbReference>
<name>A0AAV1NBI4_SCOSC</name>
<feature type="transmembrane region" description="Helical" evidence="10">
    <location>
        <begin position="243"/>
        <end position="260"/>
    </location>
</feature>
<feature type="region of interest" description="Disordered" evidence="9">
    <location>
        <begin position="606"/>
        <end position="628"/>
    </location>
</feature>
<feature type="binding site" evidence="6">
    <location>
        <position position="53"/>
    </location>
    <ligand>
        <name>Na(+)</name>
        <dbReference type="ChEBI" id="CHEBI:29101"/>
        <label>1</label>
    </ligand>
</feature>
<dbReference type="GO" id="GO:0089718">
    <property type="term" value="P:amino acid import across plasma membrane"/>
    <property type="evidence" value="ECO:0007669"/>
    <property type="project" value="TreeGrafter"/>
</dbReference>
<evidence type="ECO:0000256" key="5">
    <source>
        <dbReference type="ARBA" id="ARBA00023136"/>
    </source>
</evidence>
<keyword evidence="12" id="KW-1185">Reference proteome</keyword>
<dbReference type="SUPFAM" id="SSF161070">
    <property type="entry name" value="SNF-like"/>
    <property type="match status" value="2"/>
</dbReference>
<feature type="transmembrane region" description="Helical" evidence="10">
    <location>
        <begin position="980"/>
        <end position="999"/>
    </location>
</feature>
<dbReference type="GO" id="GO:0015657">
    <property type="term" value="F:branched-chain amino acid:sodium symporter activity"/>
    <property type="evidence" value="ECO:0007669"/>
    <property type="project" value="TreeGrafter"/>
</dbReference>
<keyword evidence="5 10" id="KW-0472">Membrane</keyword>
<dbReference type="PANTHER" id="PTHR11616">
    <property type="entry name" value="SODIUM/CHLORIDE DEPENDENT TRANSPORTER"/>
    <property type="match status" value="1"/>
</dbReference>
<evidence type="ECO:0000313" key="12">
    <source>
        <dbReference type="Proteomes" id="UP001314229"/>
    </source>
</evidence>
<evidence type="ECO:0000256" key="7">
    <source>
        <dbReference type="PIRSR" id="PIRSR600175-2"/>
    </source>
</evidence>
<feature type="transmembrane region" description="Helical" evidence="10">
    <location>
        <begin position="709"/>
        <end position="737"/>
    </location>
</feature>
<feature type="binding site" evidence="6">
    <location>
        <position position="50"/>
    </location>
    <ligand>
        <name>Na(+)</name>
        <dbReference type="ChEBI" id="CHEBI:29101"/>
        <label>1</label>
    </ligand>
</feature>
<comment type="similarity">
    <text evidence="8">Belongs to the sodium:neurotransmitter symporter (SNF) (TC 2.A.22) family.</text>
</comment>
<feature type="transmembrane region" description="Helical" evidence="10">
    <location>
        <begin position="1011"/>
        <end position="1037"/>
    </location>
</feature>
<feature type="transmembrane region" description="Helical" evidence="10">
    <location>
        <begin position="427"/>
        <end position="453"/>
    </location>
</feature>
<evidence type="ECO:0000313" key="11">
    <source>
        <dbReference type="EMBL" id="CAK6955774.1"/>
    </source>
</evidence>
<evidence type="ECO:0000256" key="2">
    <source>
        <dbReference type="ARBA" id="ARBA00022448"/>
    </source>
</evidence>
<comment type="caution">
    <text evidence="11">The sequence shown here is derived from an EMBL/GenBank/DDBJ whole genome shotgun (WGS) entry which is preliminary data.</text>
</comment>
<evidence type="ECO:0000256" key="4">
    <source>
        <dbReference type="ARBA" id="ARBA00022989"/>
    </source>
</evidence>
<feature type="binding site" evidence="6">
    <location>
        <position position="57"/>
    </location>
    <ligand>
        <name>Na(+)</name>
        <dbReference type="ChEBI" id="CHEBI:29101"/>
        <label>1</label>
    </ligand>
</feature>
<feature type="binding site" evidence="6">
    <location>
        <position position="402"/>
    </location>
    <ligand>
        <name>Na(+)</name>
        <dbReference type="ChEBI" id="CHEBI:29101"/>
        <label>1</label>
    </ligand>
</feature>
<feature type="transmembrane region" description="Helical" evidence="10">
    <location>
        <begin position="386"/>
        <end position="415"/>
    </location>
</feature>
<dbReference type="PANTHER" id="PTHR11616:SF286">
    <property type="entry name" value="SODIUM- AND CHLORIDE-DEPENDENT NEUTRAL AND BASIC AMINO ACID TRANSPORTER B(0+)"/>
    <property type="match status" value="1"/>
</dbReference>
<dbReference type="InterPro" id="IPR000175">
    <property type="entry name" value="Na/ntran_symport"/>
</dbReference>
<dbReference type="PROSITE" id="PS00610">
    <property type="entry name" value="NA_NEUROTRAN_SYMP_1"/>
    <property type="match status" value="2"/>
</dbReference>
<keyword evidence="2 8" id="KW-0813">Transport</keyword>
<feature type="transmembrane region" description="Helical" evidence="10">
    <location>
        <begin position="214"/>
        <end position="234"/>
    </location>
</feature>
<reference evidence="11 12" key="1">
    <citation type="submission" date="2024-01" db="EMBL/GenBank/DDBJ databases">
        <authorList>
            <person name="Alioto T."/>
            <person name="Alioto T."/>
            <person name="Gomez Garrido J."/>
        </authorList>
    </citation>
    <scope>NUCLEOTIDE SEQUENCE [LARGE SCALE GENOMIC DNA]</scope>
</reference>
<dbReference type="EMBL" id="CAWUFR010000022">
    <property type="protein sequence ID" value="CAK6955774.1"/>
    <property type="molecule type" value="Genomic_DNA"/>
</dbReference>
<keyword evidence="7" id="KW-1015">Disulfide bond</keyword>
<organism evidence="11 12">
    <name type="scientific">Scomber scombrus</name>
    <name type="common">Atlantic mackerel</name>
    <name type="synonym">Scomber vernalis</name>
    <dbReference type="NCBI Taxonomy" id="13677"/>
    <lineage>
        <taxon>Eukaryota</taxon>
        <taxon>Metazoa</taxon>
        <taxon>Chordata</taxon>
        <taxon>Craniata</taxon>
        <taxon>Vertebrata</taxon>
        <taxon>Euteleostomi</taxon>
        <taxon>Actinopterygii</taxon>
        <taxon>Neopterygii</taxon>
        <taxon>Teleostei</taxon>
        <taxon>Neoteleostei</taxon>
        <taxon>Acanthomorphata</taxon>
        <taxon>Pelagiaria</taxon>
        <taxon>Scombriformes</taxon>
        <taxon>Scombridae</taxon>
        <taxon>Scomber</taxon>
    </lineage>
</organism>
<dbReference type="Proteomes" id="UP001314229">
    <property type="component" value="Unassembled WGS sequence"/>
</dbReference>
<feature type="transmembrane region" description="Helical" evidence="10">
    <location>
        <begin position="1049"/>
        <end position="1072"/>
    </location>
</feature>
<evidence type="ECO:0000256" key="8">
    <source>
        <dbReference type="RuleBase" id="RU003732"/>
    </source>
</evidence>
<dbReference type="PRINTS" id="PR00176">
    <property type="entry name" value="NANEUSMPORT"/>
</dbReference>
<feature type="transmembrane region" description="Helical" evidence="10">
    <location>
        <begin position="637"/>
        <end position="655"/>
    </location>
</feature>
<evidence type="ECO:0000256" key="3">
    <source>
        <dbReference type="ARBA" id="ARBA00022692"/>
    </source>
</evidence>
<feature type="transmembrane region" description="Helical" evidence="10">
    <location>
        <begin position="1084"/>
        <end position="1103"/>
    </location>
</feature>
<comment type="subcellular location">
    <subcellularLocation>
        <location evidence="1">Membrane</location>
        <topology evidence="1">Multi-pass membrane protein</topology>
    </subcellularLocation>
</comment>
<evidence type="ECO:0000256" key="6">
    <source>
        <dbReference type="PIRSR" id="PIRSR600175-1"/>
    </source>
</evidence>
<feature type="binding site" evidence="6">
    <location>
        <position position="52"/>
    </location>
    <ligand>
        <name>Na(+)</name>
        <dbReference type="ChEBI" id="CHEBI:29101"/>
        <label>1</label>
    </ligand>
</feature>
<keyword evidence="3 8" id="KW-0812">Transmembrane</keyword>
<dbReference type="Pfam" id="PF00209">
    <property type="entry name" value="SNF"/>
    <property type="match status" value="2"/>
</dbReference>
<feature type="transmembrane region" description="Helical" evidence="10">
    <location>
        <begin position="1165"/>
        <end position="1187"/>
    </location>
</feature>
<feature type="transmembrane region" description="Helical" evidence="10">
    <location>
        <begin position="44"/>
        <end position="61"/>
    </location>
</feature>
<feature type="transmembrane region" description="Helical" evidence="10">
    <location>
        <begin position="502"/>
        <end position="525"/>
    </location>
</feature>
<sequence>MRKYGWKSFKNLIFSNPAVVNQDPHVDDGDENPERGNWNSKREYILSTIGYAVGLGNIWRFPYLAYKNGGGAFLVPYFVMLVVAGIPLFFLESAFGQFCSQGPVNIWRAVPILQGVGVAMVMVTLIVSIYYNVILAYSMYYMFASFQSPLPWSSCLTGVDSNCTDTPTVGNCTQENSTCPSSNMITVRMQSPSEQYWDHVALQRSSGLDETGPVVWHLALCLLLSSMLVAAALIRGIKSSGKVVYFTATFPYVVIVILLIRGVTLEGAKDGIEFYIGSQSNWTKLTEAEIWKDAATQTFYSLSIAWGGVMTLSSYNNFNNNMFKDSFVVTLTNAGTSVFAGFAIFSILGHMAHIYKMPVGEVVKQGFGLAFIAYPDALSKLPISPLWSILFFFMLLTVGLDSQFAGIEVIATCLIDAFPKIFKSKRTLVTTTTCVILYLLGLPCVTRAGIYWVTLIDDFVASWVLLVLAVLEIIGVSYIYGGNRFIKDIEMMIGTRSFRFWLWWRMCWFFITPCIIVVILIWSVITFKPKSYAEVPYPDWGLAMGWCMVAFILLWIPVIAVYKMTRAEGSPWKRLKSLCSPSEKWHPYLDIHRTGRYAEERCHRMKNRSKKPDTNDSPVDDGDENPERGNWTNKTEYFLSMIGFAVGLGNIWRFPYVAFKNGGGAFLIPYFVMLFLCGIPLFFLENAIGQFCSQGPVNMWRAVPIMKGVGFAIVGVNTLLSIYYNVIIAYSLFYMFASFQSPLPWSKCYSWADSHCSERPKVANWTQENSTCPSSNMITVPVQSPSEQYWDRVALQRSSGLEETGPVVWHLALCLLLSSMIVAAALIRGIKSSGKVVYFTATFPYVVILILLIRGVTLEGAKEGIEFYIGSKSNLAKLTEGQVWKDAATQTFFSLSIAWGGVVTLASYSNFHNNMFLDSVAITLINHGTSVFAGFAIFSILGHMAHIYGKPVQEVVTEGQAPEIPLNLKMSKGCQMFSDVLFFLLCAGFGLAFIAYPAALAKLPISPLWSILFFLMLFIVGLDTQFTILEVIVTCMTDAYPEVLKPKRAFLTIASSAIIFLLGLPCVTRAGIYWVTLIDQFTTSWMLLILALMEIIGFCYIYGGNCLIKDIEMMIGKKTFTFWLWWRVCWFFISPCIIVAILLWSLSTFVPPSYGIVQFPAWGLAMGWCMVAFVLLWIPVVAVYKLMKAEGNPWKRLKSLCSPSEKWHPYLDIHRGERYS</sequence>
<feature type="binding site" evidence="6">
    <location>
        <position position="401"/>
    </location>
    <ligand>
        <name>Na(+)</name>
        <dbReference type="ChEBI" id="CHEBI:29101"/>
        <label>1</label>
    </ligand>
</feature>
<dbReference type="AlphaFoldDB" id="A0AAV1NBI4"/>
<dbReference type="NCBIfam" id="NF037979">
    <property type="entry name" value="Na_transp"/>
    <property type="match status" value="2"/>
</dbReference>
<feature type="transmembrane region" description="Helical" evidence="10">
    <location>
        <begin position="298"/>
        <end position="315"/>
    </location>
</feature>
<dbReference type="PROSITE" id="PS50267">
    <property type="entry name" value="NA_NEUROTRAN_SYMP_3"/>
    <property type="match status" value="2"/>
</dbReference>
<keyword evidence="6" id="KW-0479">Metal-binding</keyword>
<feature type="transmembrane region" description="Helical" evidence="10">
    <location>
        <begin position="667"/>
        <end position="688"/>
    </location>
</feature>
<evidence type="ECO:0000256" key="10">
    <source>
        <dbReference type="SAM" id="Phobius"/>
    </source>
</evidence>
<feature type="transmembrane region" description="Helical" evidence="10">
    <location>
        <begin position="1124"/>
        <end position="1145"/>
    </location>
</feature>
<feature type="transmembrane region" description="Helical" evidence="10">
    <location>
        <begin position="73"/>
        <end position="91"/>
    </location>
</feature>
<dbReference type="GO" id="GO:0005886">
    <property type="term" value="C:plasma membrane"/>
    <property type="evidence" value="ECO:0007669"/>
    <property type="project" value="TreeGrafter"/>
</dbReference>
<feature type="transmembrane region" description="Helical" evidence="10">
    <location>
        <begin position="836"/>
        <end position="853"/>
    </location>
</feature>
<evidence type="ECO:0000256" key="9">
    <source>
        <dbReference type="SAM" id="MobiDB-lite"/>
    </source>
</evidence>
<keyword evidence="6" id="KW-0915">Sodium</keyword>
<keyword evidence="8" id="KW-0769">Symport</keyword>
<feature type="binding site" evidence="6">
    <location>
        <position position="301"/>
    </location>
    <ligand>
        <name>Na(+)</name>
        <dbReference type="ChEBI" id="CHEBI:29101"/>
        <label>1</label>
    </ligand>
</feature>
<dbReference type="GO" id="GO:0022858">
    <property type="term" value="F:alanine transmembrane transporter activity"/>
    <property type="evidence" value="ECO:0007669"/>
    <property type="project" value="TreeGrafter"/>
</dbReference>
<feature type="transmembrane region" description="Helical" evidence="10">
    <location>
        <begin position="807"/>
        <end position="827"/>
    </location>
</feature>
<feature type="disulfide bond" evidence="7">
    <location>
        <begin position="155"/>
        <end position="163"/>
    </location>
</feature>
<feature type="transmembrane region" description="Helical" evidence="10">
    <location>
        <begin position="112"/>
        <end position="143"/>
    </location>
</feature>
<feature type="binding site" evidence="6">
    <location>
        <position position="333"/>
    </location>
    <ligand>
        <name>Na(+)</name>
        <dbReference type="ChEBI" id="CHEBI:29101"/>
        <label>1</label>
    </ligand>
</feature>
<dbReference type="InterPro" id="IPR037272">
    <property type="entry name" value="SNS_sf"/>
</dbReference>
<feature type="transmembrane region" description="Helical" evidence="10">
    <location>
        <begin position="920"/>
        <end position="941"/>
    </location>
</feature>
<dbReference type="GO" id="GO:0015374">
    <property type="term" value="F:neutral, basic amino acid:sodium:chloride symporter activity"/>
    <property type="evidence" value="ECO:0007669"/>
    <property type="project" value="TreeGrafter"/>
</dbReference>
<gene>
    <name evidence="11" type="ORF">FSCOSCO3_A037803</name>
</gene>
<evidence type="ECO:0000256" key="1">
    <source>
        <dbReference type="ARBA" id="ARBA00004141"/>
    </source>
</evidence>
<dbReference type="GO" id="GO:1901235">
    <property type="term" value="F:(R)-carnitine transmembrane transporter activity"/>
    <property type="evidence" value="ECO:0007669"/>
    <property type="project" value="TreeGrafter"/>
</dbReference>
<feature type="transmembrane region" description="Helical" evidence="10">
    <location>
        <begin position="327"/>
        <end position="348"/>
    </location>
</feature>
<proteinExistence type="inferred from homology"/>
<protein>
    <recommendedName>
        <fullName evidence="8">Transporter</fullName>
    </recommendedName>
</protein>
<dbReference type="PROSITE" id="PS00754">
    <property type="entry name" value="NA_NEUROTRAN_SYMP_2"/>
    <property type="match status" value="2"/>
</dbReference>
<feature type="transmembrane region" description="Helical" evidence="10">
    <location>
        <begin position="459"/>
        <end position="481"/>
    </location>
</feature>
<feature type="transmembrane region" description="Helical" evidence="10">
    <location>
        <begin position="540"/>
        <end position="562"/>
    </location>
</feature>
<keyword evidence="4 10" id="KW-1133">Transmembrane helix</keyword>
<dbReference type="GO" id="GO:0001761">
    <property type="term" value="F:beta-alanine transmembrane transporter activity"/>
    <property type="evidence" value="ECO:0007669"/>
    <property type="project" value="TreeGrafter"/>
</dbReference>
<accession>A0AAV1NBI4</accession>